<organism evidence="2 4">
    <name type="scientific">Candidatus Thiodiazotropha taylori</name>
    <dbReference type="NCBI Taxonomy" id="2792791"/>
    <lineage>
        <taxon>Bacteria</taxon>
        <taxon>Pseudomonadati</taxon>
        <taxon>Pseudomonadota</taxon>
        <taxon>Gammaproteobacteria</taxon>
        <taxon>Chromatiales</taxon>
        <taxon>Sedimenticolaceae</taxon>
        <taxon>Candidatus Thiodiazotropha</taxon>
    </lineage>
</organism>
<dbReference type="EMBL" id="JAEPCM010000081">
    <property type="protein sequence ID" value="MCG7945323.1"/>
    <property type="molecule type" value="Genomic_DNA"/>
</dbReference>
<accession>A0A9E4N3X7</accession>
<protein>
    <submittedName>
        <fullName evidence="2">Uncharacterized protein</fullName>
    </submittedName>
</protein>
<name>A0A9E4N3X7_9GAMM</name>
<evidence type="ECO:0000313" key="2">
    <source>
        <dbReference type="EMBL" id="MCG7945323.1"/>
    </source>
</evidence>
<feature type="transmembrane region" description="Helical" evidence="1">
    <location>
        <begin position="6"/>
        <end position="23"/>
    </location>
</feature>
<keyword evidence="1" id="KW-1133">Transmembrane helix</keyword>
<dbReference type="Proteomes" id="UP000886667">
    <property type="component" value="Unassembled WGS sequence"/>
</dbReference>
<feature type="transmembrane region" description="Helical" evidence="1">
    <location>
        <begin position="84"/>
        <end position="103"/>
    </location>
</feature>
<evidence type="ECO:0000313" key="3">
    <source>
        <dbReference type="EMBL" id="MCG7945332.1"/>
    </source>
</evidence>
<keyword evidence="1" id="KW-0812">Transmembrane</keyword>
<gene>
    <name evidence="2" type="ORF">JAZ07_03140</name>
    <name evidence="3" type="ORF">JAZ07_03185</name>
</gene>
<sequence>MENFLIAMAGAAVSGLTYVAYKLPDLFEREFSQKIAYISIGILFAAIFHDTGVSSAQQELIPYIKDGVGEALKEALKEAKTNDYIYLASLGALFYGMFLSWLANHMKAENERKS</sequence>
<evidence type="ECO:0000256" key="1">
    <source>
        <dbReference type="SAM" id="Phobius"/>
    </source>
</evidence>
<dbReference type="EMBL" id="JAEPCM010000081">
    <property type="protein sequence ID" value="MCG7945332.1"/>
    <property type="molecule type" value="Genomic_DNA"/>
</dbReference>
<feature type="transmembrane region" description="Helical" evidence="1">
    <location>
        <begin position="35"/>
        <end position="53"/>
    </location>
</feature>
<reference evidence="2" key="1">
    <citation type="journal article" date="2021" name="Proc. Natl. Acad. Sci. U.S.A.">
        <title>Global biogeography of chemosynthetic symbionts reveals both localized and globally distributed symbiont groups. .</title>
        <authorList>
            <person name="Osvatic J.T."/>
            <person name="Wilkins L.G.E."/>
            <person name="Leibrecht L."/>
            <person name="Leray M."/>
            <person name="Zauner S."/>
            <person name="Polzin J."/>
            <person name="Camacho Y."/>
            <person name="Gros O."/>
            <person name="van Gils J.A."/>
            <person name="Eisen J.A."/>
            <person name="Petersen J.M."/>
            <person name="Yuen B."/>
        </authorList>
    </citation>
    <scope>NUCLEOTIDE SEQUENCE</scope>
    <source>
        <strain evidence="2">MAGclacostrist064TRANS</strain>
    </source>
</reference>
<comment type="caution">
    <text evidence="2">The sequence shown here is derived from an EMBL/GenBank/DDBJ whole genome shotgun (WGS) entry which is preliminary data.</text>
</comment>
<dbReference type="AlphaFoldDB" id="A0A9E4N3X7"/>
<evidence type="ECO:0000313" key="4">
    <source>
        <dbReference type="Proteomes" id="UP000886667"/>
    </source>
</evidence>
<keyword evidence="1" id="KW-0472">Membrane</keyword>
<proteinExistence type="predicted"/>